<dbReference type="EMBL" id="OQ890317">
    <property type="protein sequence ID" value="WLJ25819.1"/>
    <property type="molecule type" value="Genomic_DNA"/>
</dbReference>
<dbReference type="Pfam" id="PF18451">
    <property type="entry name" value="CdiA_C"/>
    <property type="match status" value="1"/>
</dbReference>
<dbReference type="NCBIfam" id="TIGR01641">
    <property type="entry name" value="phageSPP1_gp7"/>
    <property type="match status" value="1"/>
</dbReference>
<evidence type="ECO:0000259" key="1">
    <source>
        <dbReference type="Pfam" id="PF04233"/>
    </source>
</evidence>
<dbReference type="Gene3D" id="3.40.1350.120">
    <property type="match status" value="1"/>
</dbReference>
<name>A0AA49X4B2_9VIRU</name>
<proteinExistence type="predicted"/>
<organism evidence="3">
    <name type="scientific">Firmicutes phage HS10</name>
    <dbReference type="NCBI Taxonomy" id="3056392"/>
    <lineage>
        <taxon>Viruses</taxon>
    </lineage>
</organism>
<dbReference type="InterPro" id="IPR006528">
    <property type="entry name" value="Phage_head_morphogenesis_dom"/>
</dbReference>
<feature type="domain" description="tRNA nuclease CdiA C-terminal" evidence="2">
    <location>
        <begin position="399"/>
        <end position="476"/>
    </location>
</feature>
<sequence length="488" mass="56227">MKKLLTKRYNQAIDKEVSYTRKRELAFIRDNIIADGLYLDKLKDLYKRLSINLQADIKNQYLRYAGKEGLDINTAYEKASKMDVKAFAEKAKQYVENRDFSDKANAELRLYNLKMRTSRIELMKREIELHGLKLYDEEYQLLATRLSQDSIKEIERQAGILGLSEPTRKALLRNVDKIILGDFQGASFSSRIWANKEELVSRLQVGLERSLLLGEHPYQWANRLADLVDKEMGAKGGGALFKAHRLAITESSRVMTEVQLDSFRMGGYSKYEWIAEIDHRTCPICEAMDGQIFDVEKSAIGGNLPPLHPFCRCSIAAAVDDEKTFIDDTENIKAMLLDSERVLSDLDEVVIDGETYTVNNRNVVLDPTEYERSIGQWIVDELGGTVQFHPRVLFPKGIRTPDYIWEEEAWDLKTVNRHSKNTISTAVKNMKGQSTNIILNLIDDSYSDDDLTSELERVYGNKRYRYLDKTLIIRDGRLYGIFKRKKEV</sequence>
<protein>
    <submittedName>
        <fullName evidence="3">Minor capsid protein</fullName>
    </submittedName>
</protein>
<feature type="domain" description="Phage head morphogenesis" evidence="1">
    <location>
        <begin position="207"/>
        <end position="315"/>
    </location>
</feature>
<dbReference type="InterPro" id="IPR040559">
    <property type="entry name" value="CdiA_C"/>
</dbReference>
<accession>A0AA49X4B2</accession>
<evidence type="ECO:0000313" key="3">
    <source>
        <dbReference type="EMBL" id="WLJ25819.1"/>
    </source>
</evidence>
<evidence type="ECO:0000259" key="2">
    <source>
        <dbReference type="Pfam" id="PF18451"/>
    </source>
</evidence>
<dbReference type="Pfam" id="PF04233">
    <property type="entry name" value="Phage_Mu_F"/>
    <property type="match status" value="1"/>
</dbReference>
<reference evidence="3" key="1">
    <citation type="submission" date="2023-04" db="EMBL/GenBank/DDBJ databases">
        <title>The human skin virome in hidradenitis suppurativa patients.</title>
        <authorList>
            <person name="Jansen D."/>
        </authorList>
    </citation>
    <scope>NUCLEOTIDE SEQUENCE</scope>
    <source>
        <strain evidence="3">VC3_JansenPhageG</strain>
    </source>
</reference>